<evidence type="ECO:0000313" key="2">
    <source>
        <dbReference type="EMBL" id="KAB6656045.1"/>
    </source>
</evidence>
<evidence type="ECO:0000313" key="5">
    <source>
        <dbReference type="EMBL" id="RGV02915.1"/>
    </source>
</evidence>
<dbReference type="Proteomes" id="UP000437380">
    <property type="component" value="Unassembled WGS sequence"/>
</dbReference>
<dbReference type="RefSeq" id="WP_117797163.1">
    <property type="nucleotide sequence ID" value="NZ_JADMWM010000076.1"/>
</dbReference>
<dbReference type="Proteomes" id="UP000285379">
    <property type="component" value="Unassembled WGS sequence"/>
</dbReference>
<dbReference type="EMBL" id="WDAG01000031">
    <property type="protein sequence ID" value="KAB6656045.1"/>
    <property type="molecule type" value="Genomic_DNA"/>
</dbReference>
<dbReference type="AlphaFoldDB" id="A0A412VCT4"/>
<evidence type="ECO:0000313" key="6">
    <source>
        <dbReference type="Proteomes" id="UP000285379"/>
    </source>
</evidence>
<accession>A0A412VCT4</accession>
<comment type="caution">
    <text evidence="5">The sequence shown here is derived from an EMBL/GenBank/DDBJ whole genome shotgun (WGS) entry which is preliminary data.</text>
</comment>
<dbReference type="Proteomes" id="UP000433382">
    <property type="component" value="Unassembled WGS sequence"/>
</dbReference>
<evidence type="ECO:0000313" key="1">
    <source>
        <dbReference type="EMBL" id="KAB3572554.1"/>
    </source>
</evidence>
<dbReference type="Proteomes" id="UP000470952">
    <property type="component" value="Unassembled WGS sequence"/>
</dbReference>
<evidence type="ECO:0000313" key="4">
    <source>
        <dbReference type="EMBL" id="KAB6696685.1"/>
    </source>
</evidence>
<dbReference type="Proteomes" id="UP000470777">
    <property type="component" value="Unassembled WGS sequence"/>
</dbReference>
<dbReference type="EMBL" id="WCZV01000033">
    <property type="protein sequence ID" value="KAB6696685.1"/>
    <property type="molecule type" value="Genomic_DNA"/>
</dbReference>
<evidence type="ECO:0000313" key="3">
    <source>
        <dbReference type="EMBL" id="KAB6687481.1"/>
    </source>
</evidence>
<dbReference type="EMBL" id="QRYT01000103">
    <property type="protein sequence ID" value="RGV02915.1"/>
    <property type="molecule type" value="Genomic_DNA"/>
</dbReference>
<sequence length="301" mass="34121">MMTFCFNHCLNEVECEENINLILKTLLVAHSRLGVSTQYPIILPSEPNTVIIAGVSLKQIVETIPADKENINIRRLAFSILNNYPLTSFFTSDPELSNDECGNYQLLEQDAEALFWAHKMGWTVISMPVCDEVKQNQLQLKSELLDKIINNWYGDNLSFIKELEAKDEKKCQQQLSKLEFLFTGKTAHISDEFIKNFKKSPPGLQKLVLSKFEDANIARLLFPSRGDDNLVKFCEGKGNETTYELRSKAMGGMRVYFFSNNDTIIIASLHTKAQSVGTEQTSDIKNASAIIKKIKIKNNIK</sequence>
<name>A0A412VCT4_PHOVU</name>
<gene>
    <name evidence="5" type="ORF">DWW27_22760</name>
    <name evidence="1" type="ORF">GAY01_06370</name>
    <name evidence="4" type="ORF">GAY17_19640</name>
    <name evidence="2" type="ORF">GAZ76_19810</name>
    <name evidence="3" type="ORF">GAZ92_20075</name>
</gene>
<organism evidence="5 6">
    <name type="scientific">Phocaeicola vulgatus</name>
    <name type="common">Bacteroides vulgatus</name>
    <dbReference type="NCBI Taxonomy" id="821"/>
    <lineage>
        <taxon>Bacteria</taxon>
        <taxon>Pseudomonadati</taxon>
        <taxon>Bacteroidota</taxon>
        <taxon>Bacteroidia</taxon>
        <taxon>Bacteroidales</taxon>
        <taxon>Bacteroidaceae</taxon>
        <taxon>Phocaeicola</taxon>
    </lineage>
</organism>
<proteinExistence type="predicted"/>
<reference evidence="5 6" key="1">
    <citation type="submission" date="2018-08" db="EMBL/GenBank/DDBJ databases">
        <title>A genome reference for cultivated species of the human gut microbiota.</title>
        <authorList>
            <person name="Zou Y."/>
            <person name="Xue W."/>
            <person name="Luo G."/>
        </authorList>
    </citation>
    <scope>NUCLEOTIDE SEQUENCE [LARGE SCALE GENOMIC DNA]</scope>
    <source>
        <strain evidence="5 6">AF14-8</strain>
    </source>
</reference>
<evidence type="ECO:0000313" key="8">
    <source>
        <dbReference type="Proteomes" id="UP000437380"/>
    </source>
</evidence>
<evidence type="ECO:0000313" key="7">
    <source>
        <dbReference type="Proteomes" id="UP000433382"/>
    </source>
</evidence>
<dbReference type="EMBL" id="WCZY01000036">
    <property type="protein sequence ID" value="KAB6687481.1"/>
    <property type="molecule type" value="Genomic_DNA"/>
</dbReference>
<evidence type="ECO:0000313" key="10">
    <source>
        <dbReference type="Proteomes" id="UP000470952"/>
    </source>
</evidence>
<dbReference type="EMBL" id="WCZM01000007">
    <property type="protein sequence ID" value="KAB3572554.1"/>
    <property type="molecule type" value="Genomic_DNA"/>
</dbReference>
<evidence type="ECO:0000313" key="9">
    <source>
        <dbReference type="Proteomes" id="UP000470777"/>
    </source>
</evidence>
<reference evidence="7 8" key="2">
    <citation type="journal article" date="2019" name="Nat. Med.">
        <title>A library of human gut bacterial isolates paired with longitudinal multiomics data enables mechanistic microbiome research.</title>
        <authorList>
            <person name="Poyet M."/>
            <person name="Groussin M."/>
            <person name="Gibbons S.M."/>
            <person name="Avila-Pacheco J."/>
            <person name="Jiang X."/>
            <person name="Kearney S.M."/>
            <person name="Perrotta A.R."/>
            <person name="Berdy B."/>
            <person name="Zhao S."/>
            <person name="Lieberman T.D."/>
            <person name="Swanson P.K."/>
            <person name="Smith M."/>
            <person name="Roesemann S."/>
            <person name="Alexander J.E."/>
            <person name="Rich S.A."/>
            <person name="Livny J."/>
            <person name="Vlamakis H."/>
            <person name="Clish C."/>
            <person name="Bullock K."/>
            <person name="Deik A."/>
            <person name="Scott J."/>
            <person name="Pierce K.A."/>
            <person name="Xavier R.J."/>
            <person name="Alm E.J."/>
        </authorList>
    </citation>
    <scope>NUCLEOTIDE SEQUENCE [LARGE SCALE GENOMIC DNA]</scope>
    <source>
        <strain evidence="1 7">BIOML-A73</strain>
        <strain evidence="4 8">BIOML-A82</strain>
        <strain evidence="3 9">BIOML-A85</strain>
        <strain evidence="2 10">BIOML-A93</strain>
    </source>
</reference>
<protein>
    <submittedName>
        <fullName evidence="5">Uncharacterized protein</fullName>
    </submittedName>
</protein>